<dbReference type="InterPro" id="IPR025984">
    <property type="entry name" value="DCTPP"/>
</dbReference>
<dbReference type="RefSeq" id="WP_007152292.1">
    <property type="nucleotide sequence ID" value="NZ_ABCP01000002.1"/>
</dbReference>
<keyword evidence="2" id="KW-1185">Reference proteome</keyword>
<evidence type="ECO:0008006" key="3">
    <source>
        <dbReference type="Google" id="ProtNLM"/>
    </source>
</evidence>
<dbReference type="eggNOG" id="COG1694">
    <property type="taxonomic scope" value="Bacteria"/>
</dbReference>
<sequence length="136" mass="15530">MVNVRIDRANDYGINKGVLIKMDSLEELRLKLKQFAEERDWRQFHSPKNLTMALCGEAGELSEQFQWLSEEDSKNLSEKRLAAVKDEIADIQLYLILLSDSLGVDIAEESARKIEANALKYPVAKAKGRSNKYNEL</sequence>
<protein>
    <recommendedName>
        <fullName evidence="3">MazG nucleotide pyrophosphohydrolase</fullName>
    </recommendedName>
</protein>
<dbReference type="STRING" id="443152.MDG893_07770"/>
<dbReference type="GO" id="GO:0042262">
    <property type="term" value="P:DNA protection"/>
    <property type="evidence" value="ECO:0007669"/>
    <property type="project" value="TreeGrafter"/>
</dbReference>
<dbReference type="InterPro" id="IPR052555">
    <property type="entry name" value="dCTP_Pyrophosphatase"/>
</dbReference>
<dbReference type="GO" id="GO:0005829">
    <property type="term" value="C:cytosol"/>
    <property type="evidence" value="ECO:0007669"/>
    <property type="project" value="TreeGrafter"/>
</dbReference>
<accession>A6EW91</accession>
<dbReference type="GO" id="GO:0047840">
    <property type="term" value="F:dCTP diphosphatase activity"/>
    <property type="evidence" value="ECO:0007669"/>
    <property type="project" value="TreeGrafter"/>
</dbReference>
<name>A6EW91_9GAMM</name>
<dbReference type="PANTHER" id="PTHR46523">
    <property type="entry name" value="DCTP PYROPHOSPHATASE 1"/>
    <property type="match status" value="1"/>
</dbReference>
<dbReference type="GO" id="GO:0006253">
    <property type="term" value="P:dCTP catabolic process"/>
    <property type="evidence" value="ECO:0007669"/>
    <property type="project" value="TreeGrafter"/>
</dbReference>
<dbReference type="PANTHER" id="PTHR46523:SF1">
    <property type="entry name" value="DCTP PYROPHOSPHATASE 1"/>
    <property type="match status" value="1"/>
</dbReference>
<dbReference type="SUPFAM" id="SSF101386">
    <property type="entry name" value="all-alpha NTP pyrophosphatases"/>
    <property type="match status" value="1"/>
</dbReference>
<gene>
    <name evidence="1" type="ORF">MDG893_07770</name>
</gene>
<organism evidence="1 2">
    <name type="scientific">Marinobacter algicola DG893</name>
    <dbReference type="NCBI Taxonomy" id="443152"/>
    <lineage>
        <taxon>Bacteria</taxon>
        <taxon>Pseudomonadati</taxon>
        <taxon>Pseudomonadota</taxon>
        <taxon>Gammaproteobacteria</taxon>
        <taxon>Pseudomonadales</taxon>
        <taxon>Marinobacteraceae</taxon>
        <taxon>Marinobacter</taxon>
    </lineage>
</organism>
<dbReference type="Gene3D" id="1.10.287.1080">
    <property type="entry name" value="MazG-like"/>
    <property type="match status" value="1"/>
</dbReference>
<evidence type="ECO:0000313" key="1">
    <source>
        <dbReference type="EMBL" id="EDM49278.1"/>
    </source>
</evidence>
<evidence type="ECO:0000313" key="2">
    <source>
        <dbReference type="Proteomes" id="UP000005856"/>
    </source>
</evidence>
<dbReference type="EMBL" id="ABCP01000002">
    <property type="protein sequence ID" value="EDM49278.1"/>
    <property type="molecule type" value="Genomic_DNA"/>
</dbReference>
<comment type="caution">
    <text evidence="1">The sequence shown here is derived from an EMBL/GenBank/DDBJ whole genome shotgun (WGS) entry which is preliminary data.</text>
</comment>
<reference evidence="1 2" key="1">
    <citation type="submission" date="2007-06" db="EMBL/GenBank/DDBJ databases">
        <authorList>
            <person name="Green D."/>
            <person name="Ferriera S."/>
            <person name="Johnson J."/>
            <person name="Kravitz S."/>
            <person name="Beeson K."/>
            <person name="Sutton G."/>
            <person name="Rogers Y.-H."/>
            <person name="Friedman R."/>
            <person name="Frazier M."/>
            <person name="Venter J.C."/>
        </authorList>
    </citation>
    <scope>NUCLEOTIDE SEQUENCE [LARGE SCALE GENOMIC DNA]</scope>
    <source>
        <strain evidence="1 2">DG893</strain>
    </source>
</reference>
<dbReference type="Proteomes" id="UP000005856">
    <property type="component" value="Unassembled WGS sequence"/>
</dbReference>
<dbReference type="CDD" id="cd11537">
    <property type="entry name" value="NTP-PPase_RS21-C6_like"/>
    <property type="match status" value="1"/>
</dbReference>
<dbReference type="PIRSF" id="PIRSF029826">
    <property type="entry name" value="UCP029826_pph"/>
    <property type="match status" value="1"/>
</dbReference>
<dbReference type="Pfam" id="PF12643">
    <property type="entry name" value="MazG-like"/>
    <property type="match status" value="1"/>
</dbReference>
<proteinExistence type="predicted"/>
<dbReference type="AlphaFoldDB" id="A6EW91"/>